<proteinExistence type="inferred from homology"/>
<dbReference type="InterPro" id="IPR051168">
    <property type="entry name" value="AASS"/>
</dbReference>
<protein>
    <submittedName>
        <fullName evidence="9">Alpha-aminoadipic semialdehyde synthase, mitochondrial</fullName>
    </submittedName>
</protein>
<dbReference type="SUPFAM" id="SSF51735">
    <property type="entry name" value="NAD(P)-binding Rossmann-fold domains"/>
    <property type="match status" value="1"/>
</dbReference>
<dbReference type="SMART" id="SM01002">
    <property type="entry name" value="AlaDh_PNT_C"/>
    <property type="match status" value="1"/>
</dbReference>
<dbReference type="InterPro" id="IPR036291">
    <property type="entry name" value="NAD(P)-bd_dom_sf"/>
</dbReference>
<comment type="similarity">
    <text evidence="6">In the C-terminal section; belongs to the saccharopine dehydrogenase family.</text>
</comment>
<feature type="domain" description="Alanine dehydrogenase/pyridine nucleotide transhydrogenase NAD(H)-binding" evidence="7">
    <location>
        <begin position="203"/>
        <end position="406"/>
    </location>
</feature>
<dbReference type="SUPFAM" id="SSF55347">
    <property type="entry name" value="Glyceraldehyde-3-phosphate dehydrogenase-like, C-terminal domain"/>
    <property type="match status" value="1"/>
</dbReference>
<keyword evidence="4" id="KW-0560">Oxidoreductase</keyword>
<dbReference type="GO" id="GO:0033512">
    <property type="term" value="P:L-lysine catabolic process to acetyl-CoA via saccharopine"/>
    <property type="evidence" value="ECO:0007669"/>
    <property type="project" value="UniProtKB-UniPathway"/>
</dbReference>
<accession>A0A5N5SMF2</accession>
<dbReference type="GO" id="GO:0005737">
    <property type="term" value="C:cytoplasm"/>
    <property type="evidence" value="ECO:0007669"/>
    <property type="project" value="TreeGrafter"/>
</dbReference>
<dbReference type="PANTHER" id="PTHR11133">
    <property type="entry name" value="SACCHAROPINE DEHYDROGENASE"/>
    <property type="match status" value="1"/>
</dbReference>
<dbReference type="GO" id="GO:0019878">
    <property type="term" value="P:lysine biosynthetic process via aminoadipic acid"/>
    <property type="evidence" value="ECO:0007669"/>
    <property type="project" value="TreeGrafter"/>
</dbReference>
<organism evidence="9 10">
    <name type="scientific">Armadillidium nasatum</name>
    <dbReference type="NCBI Taxonomy" id="96803"/>
    <lineage>
        <taxon>Eukaryota</taxon>
        <taxon>Metazoa</taxon>
        <taxon>Ecdysozoa</taxon>
        <taxon>Arthropoda</taxon>
        <taxon>Crustacea</taxon>
        <taxon>Multicrustacea</taxon>
        <taxon>Malacostraca</taxon>
        <taxon>Eumalacostraca</taxon>
        <taxon>Peracarida</taxon>
        <taxon>Isopoda</taxon>
        <taxon>Oniscidea</taxon>
        <taxon>Crinocheta</taxon>
        <taxon>Armadillidiidae</taxon>
        <taxon>Armadillidium</taxon>
    </lineage>
</organism>
<dbReference type="Pfam" id="PF03435">
    <property type="entry name" value="Sacchrp_dh_NADP"/>
    <property type="match status" value="1"/>
</dbReference>
<evidence type="ECO:0000256" key="4">
    <source>
        <dbReference type="ARBA" id="ARBA00023002"/>
    </source>
</evidence>
<dbReference type="InterPro" id="IPR007886">
    <property type="entry name" value="AlaDH/PNT_N"/>
</dbReference>
<feature type="domain" description="Alanine dehydrogenase/pyridine nucleotide transhydrogenase N-terminal" evidence="8">
    <location>
        <begin position="33"/>
        <end position="163"/>
    </location>
</feature>
<dbReference type="Pfam" id="PF16653">
    <property type="entry name" value="Sacchrp_dh_C"/>
    <property type="match status" value="1"/>
</dbReference>
<reference evidence="9 10" key="1">
    <citation type="journal article" date="2019" name="PLoS Biol.">
        <title>Sex chromosomes control vertical transmission of feminizing Wolbachia symbionts in an isopod.</title>
        <authorList>
            <person name="Becking T."/>
            <person name="Chebbi M.A."/>
            <person name="Giraud I."/>
            <person name="Moumen B."/>
            <person name="Laverre T."/>
            <person name="Caubet Y."/>
            <person name="Peccoud J."/>
            <person name="Gilbert C."/>
            <person name="Cordaux R."/>
        </authorList>
    </citation>
    <scope>NUCLEOTIDE SEQUENCE [LARGE SCALE GENOMIC DNA]</scope>
    <source>
        <strain evidence="9">ANa2</strain>
        <tissue evidence="9">Whole body excluding digestive tract and cuticle</tissue>
    </source>
</reference>
<gene>
    <name evidence="9" type="primary">AASS</name>
    <name evidence="9" type="ORF">Anas_08534</name>
</gene>
<dbReference type="PANTHER" id="PTHR11133:SF22">
    <property type="entry name" value="ALPHA-AMINOADIPIC SEMIALDEHYDE SYNTHASE, MITOCHONDRIAL"/>
    <property type="match status" value="1"/>
</dbReference>
<evidence type="ECO:0000259" key="7">
    <source>
        <dbReference type="SMART" id="SM01002"/>
    </source>
</evidence>
<dbReference type="Pfam" id="PF05222">
    <property type="entry name" value="AlaDh_PNT_N"/>
    <property type="match status" value="1"/>
</dbReference>
<comment type="similarity">
    <text evidence="3">In the N-terminal section; belongs to the AlaDH/PNT family.</text>
</comment>
<dbReference type="FunFam" id="3.40.50.720:FF:000087">
    <property type="entry name" value="alpha-aminoadipic semialdehyde synthase, mitochondrial"/>
    <property type="match status" value="1"/>
</dbReference>
<dbReference type="Gene3D" id="3.30.360.10">
    <property type="entry name" value="Dihydrodipicolinate Reductase, domain 2"/>
    <property type="match status" value="1"/>
</dbReference>
<dbReference type="Gene3D" id="1.10.1870.10">
    <property type="entry name" value="Domain 3, Saccharopine reductase"/>
    <property type="match status" value="1"/>
</dbReference>
<sequence>MLATSSKKLFFAYHSITKRCYMATTNMNGKILAIRREDQSVWERRAPLAPSHVKKLVKKGVKVIVQPSNRRAYPMQMYQNAGAKIQEDISEADVVIGVKQVPIDQLIPHKTYAFFSHTIKAQEANMPLLDAILEKNIRLIDYERMVDERGNRLVAFGKYAGAAGMINILHGLGLRLLALGHHTPLMHIGPAHNYRNIEMARQALRDAGYEISLGMMPKSIGPLTFVFTGTGNVSQGAADLFQNLPYEYVPVSALKKISEHGATNKVYGCEISRQDHLVKKDGGKYNAEEYEEHPERYISLFPLKIAPYASVIVNGIYYAVNSPKLITIPDAKALLQPLYTPWLPVSIGSPALPHKLLAICDISADPGGSIEFVTECTTIDTPFCLYDADQNKDTVSFKGPGVLVCSIDNMPTQLPRESTDYFGDLLMPYIKDIICSDAKKEFEEKNFCPEVASAVLASNGKLTPNFEYIAELRRRNRAKNMSALHGQTKTPKVLILGAGHVSEPMVEYLSRDSTIGVTVECEPLLLDVKERPDLLDEAIQQADLVISLLPSNLHAYVLQHCISNQTNMLTASYCTPDMKELHDASVEAGITVLNEVVEIPAGGTLLEKAVDFDFLPGLALEGFPNRDSTLYQDLYGIHNAVHIERGTLRYKGFSNIVIGLQKLGLLDHEPHTSLHPKGPELTWRQLICSLLNQMDATLFYDNLKALVAERVGSEERMEGIETLGLLKDDPVAKMGTPLDTLSYYLSKKLKFEKGEKDLIVMRHSIRVLWPDGSRELRGISLVCYGDPEGYTAMAKTVSYPAAIAAKMILDGEIQTKGMSLIIN</sequence>
<dbReference type="SMART" id="SM01003">
    <property type="entry name" value="AlaDh_PNT_N"/>
    <property type="match status" value="1"/>
</dbReference>
<dbReference type="InterPro" id="IPR032095">
    <property type="entry name" value="Sacchrp_dh-like_C"/>
</dbReference>
<name>A0A5N5SMF2_9CRUS</name>
<evidence type="ECO:0000256" key="1">
    <source>
        <dbReference type="ARBA" id="ARBA00004682"/>
    </source>
</evidence>
<evidence type="ECO:0000313" key="9">
    <source>
        <dbReference type="EMBL" id="KAB7495264.1"/>
    </source>
</evidence>
<dbReference type="GO" id="GO:0004753">
    <property type="term" value="F:saccharopine dehydrogenase activity"/>
    <property type="evidence" value="ECO:0007669"/>
    <property type="project" value="TreeGrafter"/>
</dbReference>
<dbReference type="SUPFAM" id="SSF52283">
    <property type="entry name" value="Formate/glycerate dehydrogenase catalytic domain-like"/>
    <property type="match status" value="1"/>
</dbReference>
<evidence type="ECO:0000256" key="2">
    <source>
        <dbReference type="ARBA" id="ARBA00004720"/>
    </source>
</evidence>
<dbReference type="InterPro" id="IPR005097">
    <property type="entry name" value="Sacchrp_dh_NADP-bd"/>
</dbReference>
<evidence type="ECO:0000256" key="3">
    <source>
        <dbReference type="ARBA" id="ARBA00005624"/>
    </source>
</evidence>
<comment type="caution">
    <text evidence="9">The sequence shown here is derived from an EMBL/GenBank/DDBJ whole genome shotgun (WGS) entry which is preliminary data.</text>
</comment>
<evidence type="ECO:0000256" key="6">
    <source>
        <dbReference type="ARBA" id="ARBA00025744"/>
    </source>
</evidence>
<keyword evidence="5" id="KW-0511">Multifunctional enzyme</keyword>
<dbReference type="EMBL" id="SEYY01022839">
    <property type="protein sequence ID" value="KAB7495264.1"/>
    <property type="molecule type" value="Genomic_DNA"/>
</dbReference>
<dbReference type="UniPathway" id="UPA00868">
    <property type="reaction ID" value="UER00835"/>
</dbReference>
<dbReference type="InterPro" id="IPR007698">
    <property type="entry name" value="AlaDH/PNT_NAD(H)-bd"/>
</dbReference>
<dbReference type="AlphaFoldDB" id="A0A5N5SMF2"/>
<dbReference type="Pfam" id="PF01262">
    <property type="entry name" value="AlaDh_PNT_C"/>
    <property type="match status" value="1"/>
</dbReference>
<evidence type="ECO:0000259" key="8">
    <source>
        <dbReference type="SMART" id="SM01003"/>
    </source>
</evidence>
<dbReference type="Gene3D" id="3.40.50.720">
    <property type="entry name" value="NAD(P)-binding Rossmann-like Domain"/>
    <property type="match status" value="2"/>
</dbReference>
<dbReference type="OrthoDB" id="10059875at2759"/>
<dbReference type="CDD" id="cd12189">
    <property type="entry name" value="LKR_SDH_like"/>
    <property type="match status" value="1"/>
</dbReference>
<evidence type="ECO:0000256" key="5">
    <source>
        <dbReference type="ARBA" id="ARBA00023268"/>
    </source>
</evidence>
<keyword evidence="10" id="KW-1185">Reference proteome</keyword>
<comment type="pathway">
    <text evidence="2">Amino-acid degradation; L-lysine degradation via saccharopine pathway; glutaryl-CoA from L-lysine: step 2/6.</text>
</comment>
<dbReference type="Proteomes" id="UP000326759">
    <property type="component" value="Unassembled WGS sequence"/>
</dbReference>
<evidence type="ECO:0000313" key="10">
    <source>
        <dbReference type="Proteomes" id="UP000326759"/>
    </source>
</evidence>
<comment type="pathway">
    <text evidence="1">Amino-acid degradation; L-lysine degradation via saccharopine pathway; glutaryl-CoA from L-lysine: step 1/6.</text>
</comment>